<dbReference type="Gene3D" id="3.40.718.10">
    <property type="entry name" value="Isopropylmalate Dehydrogenase"/>
    <property type="match status" value="1"/>
</dbReference>
<dbReference type="EMBL" id="JBBHLI010000003">
    <property type="protein sequence ID" value="MEK9500614.1"/>
    <property type="molecule type" value="Genomic_DNA"/>
</dbReference>
<dbReference type="RefSeq" id="WP_405280103.1">
    <property type="nucleotide sequence ID" value="NZ_CP144380.1"/>
</dbReference>
<dbReference type="SUPFAM" id="SSF53659">
    <property type="entry name" value="Isocitrate/Isopropylmalate dehydrogenase-like"/>
    <property type="match status" value="1"/>
</dbReference>
<evidence type="ECO:0000256" key="1">
    <source>
        <dbReference type="ARBA" id="ARBA00022723"/>
    </source>
</evidence>
<evidence type="ECO:0000256" key="2">
    <source>
        <dbReference type="ARBA" id="ARBA00023002"/>
    </source>
</evidence>
<dbReference type="Pfam" id="PF04166">
    <property type="entry name" value="PdxA"/>
    <property type="match status" value="1"/>
</dbReference>
<dbReference type="NCBIfam" id="TIGR00557">
    <property type="entry name" value="pdxA"/>
    <property type="match status" value="1"/>
</dbReference>
<dbReference type="Proteomes" id="UP001484239">
    <property type="component" value="Unassembled WGS sequence"/>
</dbReference>
<dbReference type="PANTHER" id="PTHR30004:SF6">
    <property type="entry name" value="D-THREONATE 4-PHOSPHATE DEHYDROGENASE"/>
    <property type="match status" value="1"/>
</dbReference>
<evidence type="ECO:0000313" key="5">
    <source>
        <dbReference type="Proteomes" id="UP001484239"/>
    </source>
</evidence>
<dbReference type="GO" id="GO:0050570">
    <property type="term" value="F:4-hydroxythreonine-4-phosphate dehydrogenase activity"/>
    <property type="evidence" value="ECO:0007669"/>
    <property type="project" value="UniProtKB-EC"/>
</dbReference>
<keyword evidence="2 4" id="KW-0560">Oxidoreductase</keyword>
<keyword evidence="3" id="KW-0520">NAD</keyword>
<comment type="caution">
    <text evidence="4">The sequence shown here is derived from an EMBL/GenBank/DDBJ whole genome shotgun (WGS) entry which is preliminary data.</text>
</comment>
<evidence type="ECO:0000313" key="4">
    <source>
        <dbReference type="EMBL" id="MEK9500614.1"/>
    </source>
</evidence>
<reference evidence="4 5" key="1">
    <citation type="submission" date="2024-02" db="EMBL/GenBank/DDBJ databases">
        <title>A novel Gemmatimonadota bacterium.</title>
        <authorList>
            <person name="Du Z.-J."/>
            <person name="Ye Y.-Q."/>
        </authorList>
    </citation>
    <scope>NUCLEOTIDE SEQUENCE [LARGE SCALE GENOMIC DNA]</scope>
    <source>
        <strain evidence="4 5">DH-20</strain>
    </source>
</reference>
<protein>
    <submittedName>
        <fullName evidence="4">4-hydroxythreonine-4-phosphate dehydrogenase PdxA</fullName>
        <ecNumber evidence="4">1.1.1.262</ecNumber>
    </submittedName>
</protein>
<evidence type="ECO:0000256" key="3">
    <source>
        <dbReference type="ARBA" id="ARBA00023027"/>
    </source>
</evidence>
<name>A0ABU9E943_9BACT</name>
<keyword evidence="5" id="KW-1185">Reference proteome</keyword>
<sequence length="308" mass="32222">MDAPIRLVVTTGDPRGIGPEVTRTALERVDRTGVEVQVLGAPLDGTPADHLETLGPFDGSEPSAGHVSRSAIEQAVDRIVRGEADALVTGPIHKPALRAAGVLEPGHTELLQRLTGAPRVGMLMAAESTRLGGALRVLLATTHLPLREVPERLTTALLESQIELLDDALRSWWGMERPRLALCAFNPHASDGGLFGDEEARVMAPAVAATRARGVAVEGPLPADTVFSRAIAGRFDAVVAPYHDVGMAAFKTASFGGGVNVTLGLPFPRTSPDHGTAFDIAGTGTADASSMLEALELAIRLARSRPPA</sequence>
<dbReference type="PANTHER" id="PTHR30004">
    <property type="entry name" value="4-HYDROXYTHREONINE-4-PHOSPHATE DEHYDROGENASE"/>
    <property type="match status" value="1"/>
</dbReference>
<proteinExistence type="predicted"/>
<keyword evidence="1" id="KW-0479">Metal-binding</keyword>
<organism evidence="4 5">
    <name type="scientific">Gaopeijia maritima</name>
    <dbReference type="NCBI Taxonomy" id="3119007"/>
    <lineage>
        <taxon>Bacteria</taxon>
        <taxon>Pseudomonadati</taxon>
        <taxon>Gemmatimonadota</taxon>
        <taxon>Longimicrobiia</taxon>
        <taxon>Gaopeijiales</taxon>
        <taxon>Gaopeijiaceae</taxon>
        <taxon>Gaopeijia</taxon>
    </lineage>
</organism>
<dbReference type="InterPro" id="IPR005255">
    <property type="entry name" value="PdxA_fam"/>
</dbReference>
<gene>
    <name evidence="4" type="primary">pdxA</name>
    <name evidence="4" type="ORF">WI372_06465</name>
</gene>
<accession>A0ABU9E943</accession>
<dbReference type="EC" id="1.1.1.262" evidence="4"/>